<feature type="transmembrane region" description="Helical" evidence="6">
    <location>
        <begin position="263"/>
        <end position="283"/>
    </location>
</feature>
<sequence length="466" mass="47023">MPGLISAALPPIVSAAGLLLAVIAPWMFGDVAPAWQAGGLALAMLVLVATAAAPEAYAAILFFAGAAILGVAPPDTVFSGFHSGAFWLVLSGLVFGAAARHAGLADRLARQAAGVFGTSYAALIAGMVAAGVLLAFLVPAAVGRVALLVPIALALAERAGYDAGHPGRTGLVMAAALGTFFPPFGILPANVPNMILTGAAETLYDHHFSYGGWLALHFPVLGILKAVLLVVLLVRLFPAPPPREAGAREAGAMAPGVAADPRALGRLALILGATLALWATDWLHGLKPAWVGLSAAALILTPGLRLVPADFIRTGLPVGTLIFIAAMLSLGAVISAAGLGDAMGGVMIDLAGFEPGADALNVYKLGLISTVVGLLGSLHGTPAIMTPLAARLAEATGLSLDTVLMTQALGFSTALLPYQSPPVIVALGLSGIGQGAAARAMIALGLAAMLLLWPLDLVWWTVLGRI</sequence>
<feature type="transmembrane region" description="Helical" evidence="6">
    <location>
        <begin position="7"/>
        <end position="28"/>
    </location>
</feature>
<accession>I3TNS2</accession>
<protein>
    <submittedName>
        <fullName evidence="8">Sodium/sulfate symporter</fullName>
    </submittedName>
</protein>
<keyword evidence="9" id="KW-1185">Reference proteome</keyword>
<feature type="transmembrane region" description="Helical" evidence="6">
    <location>
        <begin position="360"/>
        <end position="378"/>
    </location>
</feature>
<feature type="transmembrane region" description="Helical" evidence="6">
    <location>
        <begin position="115"/>
        <end position="135"/>
    </location>
</feature>
<dbReference type="InterPro" id="IPR004680">
    <property type="entry name" value="Cit_transptr-like_dom"/>
</dbReference>
<evidence type="ECO:0000256" key="1">
    <source>
        <dbReference type="ARBA" id="ARBA00004141"/>
    </source>
</evidence>
<dbReference type="Pfam" id="PF03600">
    <property type="entry name" value="CitMHS"/>
    <property type="match status" value="1"/>
</dbReference>
<gene>
    <name evidence="8" type="ordered locus">TMO_2572</name>
</gene>
<feature type="transmembrane region" description="Helical" evidence="6">
    <location>
        <begin position="438"/>
        <end position="463"/>
    </location>
</feature>
<feature type="transmembrane region" description="Helical" evidence="6">
    <location>
        <begin position="171"/>
        <end position="191"/>
    </location>
</feature>
<dbReference type="GO" id="GO:0022857">
    <property type="term" value="F:transmembrane transporter activity"/>
    <property type="evidence" value="ECO:0007669"/>
    <property type="project" value="UniProtKB-ARBA"/>
</dbReference>
<dbReference type="PANTHER" id="PTHR10283">
    <property type="entry name" value="SOLUTE CARRIER FAMILY 13 MEMBER"/>
    <property type="match status" value="1"/>
</dbReference>
<feature type="transmembrane region" description="Helical" evidence="6">
    <location>
        <begin position="211"/>
        <end position="234"/>
    </location>
</feature>
<evidence type="ECO:0000256" key="5">
    <source>
        <dbReference type="ARBA" id="ARBA00023136"/>
    </source>
</evidence>
<feature type="transmembrane region" description="Helical" evidence="6">
    <location>
        <begin position="289"/>
        <end position="307"/>
    </location>
</feature>
<feature type="domain" description="Citrate transporter-like" evidence="7">
    <location>
        <begin position="46"/>
        <end position="349"/>
    </location>
</feature>
<keyword evidence="4 6" id="KW-1133">Transmembrane helix</keyword>
<feature type="transmembrane region" description="Helical" evidence="6">
    <location>
        <begin position="56"/>
        <end position="73"/>
    </location>
</feature>
<evidence type="ECO:0000313" key="9">
    <source>
        <dbReference type="Proteomes" id="UP000005258"/>
    </source>
</evidence>
<dbReference type="eggNOG" id="COG0471">
    <property type="taxonomic scope" value="Bacteria"/>
</dbReference>
<name>I3TNS2_TISMK</name>
<evidence type="ECO:0000256" key="2">
    <source>
        <dbReference type="ARBA" id="ARBA00022448"/>
    </source>
</evidence>
<feature type="transmembrane region" description="Helical" evidence="6">
    <location>
        <begin position="141"/>
        <end position="159"/>
    </location>
</feature>
<keyword evidence="5 6" id="KW-0472">Membrane</keyword>
<dbReference type="AlphaFoldDB" id="I3TNS2"/>
<dbReference type="EMBL" id="CP003236">
    <property type="protein sequence ID" value="AFK54410.1"/>
    <property type="molecule type" value="Genomic_DNA"/>
</dbReference>
<evidence type="ECO:0000256" key="4">
    <source>
        <dbReference type="ARBA" id="ARBA00022989"/>
    </source>
</evidence>
<evidence type="ECO:0000313" key="8">
    <source>
        <dbReference type="EMBL" id="AFK54410.1"/>
    </source>
</evidence>
<keyword evidence="2" id="KW-0813">Transport</keyword>
<comment type="subcellular location">
    <subcellularLocation>
        <location evidence="1">Membrane</location>
        <topology evidence="1">Multi-pass membrane protein</topology>
    </subcellularLocation>
</comment>
<feature type="transmembrane region" description="Helical" evidence="6">
    <location>
        <begin position="85"/>
        <end position="103"/>
    </location>
</feature>
<keyword evidence="3 6" id="KW-0812">Transmembrane</keyword>
<organism evidence="8 9">
    <name type="scientific">Tistrella mobilis (strain KA081020-065)</name>
    <dbReference type="NCBI Taxonomy" id="1110502"/>
    <lineage>
        <taxon>Bacteria</taxon>
        <taxon>Pseudomonadati</taxon>
        <taxon>Pseudomonadota</taxon>
        <taxon>Alphaproteobacteria</taxon>
        <taxon>Geminicoccales</taxon>
        <taxon>Geminicoccaceae</taxon>
        <taxon>Tistrella</taxon>
    </lineage>
</organism>
<dbReference type="Proteomes" id="UP000005258">
    <property type="component" value="Chromosome"/>
</dbReference>
<evidence type="ECO:0000256" key="6">
    <source>
        <dbReference type="SAM" id="Phobius"/>
    </source>
</evidence>
<dbReference type="GO" id="GO:0005886">
    <property type="term" value="C:plasma membrane"/>
    <property type="evidence" value="ECO:0007669"/>
    <property type="project" value="TreeGrafter"/>
</dbReference>
<dbReference type="KEGG" id="tmo:TMO_2572"/>
<dbReference type="HOGENOM" id="CLU_005170_7_1_5"/>
<reference evidence="8 9" key="1">
    <citation type="journal article" date="2012" name="J. Am. Chem. Soc.">
        <title>Bacterial biosynthesis and maturation of the didemnin anti-cancer agents.</title>
        <authorList>
            <person name="Xu Y."/>
            <person name="Kersten R.D."/>
            <person name="Nam S.J."/>
            <person name="Lu L."/>
            <person name="Al-Suwailem A.M."/>
            <person name="Zheng H."/>
            <person name="Fenical W."/>
            <person name="Dorrestein P.C."/>
            <person name="Moore B.S."/>
            <person name="Qian P.Y."/>
        </authorList>
    </citation>
    <scope>NUCLEOTIDE SEQUENCE [LARGE SCALE GENOMIC DNA]</scope>
    <source>
        <strain evidence="8 9">KA081020-065</strain>
    </source>
</reference>
<dbReference type="STRING" id="1110502.TMO_2572"/>
<evidence type="ECO:0000256" key="3">
    <source>
        <dbReference type="ARBA" id="ARBA00022692"/>
    </source>
</evidence>
<dbReference type="RefSeq" id="WP_014746087.1">
    <property type="nucleotide sequence ID" value="NC_017956.1"/>
</dbReference>
<evidence type="ECO:0000259" key="7">
    <source>
        <dbReference type="Pfam" id="PF03600"/>
    </source>
</evidence>
<proteinExistence type="predicted"/>
<feature type="transmembrane region" description="Helical" evidence="6">
    <location>
        <begin position="319"/>
        <end position="340"/>
    </location>
</feature>
<feature type="transmembrane region" description="Helical" evidence="6">
    <location>
        <begin position="34"/>
        <end position="51"/>
    </location>
</feature>